<feature type="region of interest" description="Disordered" evidence="14">
    <location>
        <begin position="348"/>
        <end position="381"/>
    </location>
</feature>
<dbReference type="Proteomes" id="UP000054007">
    <property type="component" value="Unassembled WGS sequence"/>
</dbReference>
<evidence type="ECO:0000256" key="5">
    <source>
        <dbReference type="ARBA" id="ARBA00022723"/>
    </source>
</evidence>
<feature type="compositionally biased region" description="Low complexity" evidence="14">
    <location>
        <begin position="437"/>
        <end position="449"/>
    </location>
</feature>
<dbReference type="InterPro" id="IPR050587">
    <property type="entry name" value="GNT1/Glycosyltrans_8"/>
</dbReference>
<dbReference type="AlphaFoldDB" id="A0A0D7BGF5"/>
<dbReference type="PANTHER" id="PTHR11183">
    <property type="entry name" value="GLYCOGENIN SUBFAMILY MEMBER"/>
    <property type="match status" value="1"/>
</dbReference>
<evidence type="ECO:0000256" key="10">
    <source>
        <dbReference type="ARBA" id="ARBA00038934"/>
    </source>
</evidence>
<protein>
    <recommendedName>
        <fullName evidence="10">glycogenin glucosyltransferase</fullName>
        <ecNumber evidence="10">2.4.1.186</ecNumber>
    </recommendedName>
</protein>
<feature type="region of interest" description="Disordered" evidence="14">
    <location>
        <begin position="874"/>
        <end position="967"/>
    </location>
</feature>
<keyword evidence="3" id="KW-0963">Cytoplasm</keyword>
<dbReference type="GO" id="GO:0005737">
    <property type="term" value="C:cytoplasm"/>
    <property type="evidence" value="ECO:0007669"/>
    <property type="project" value="UniProtKB-SubCell"/>
</dbReference>
<keyword evidence="6" id="KW-0320">Glycogen biosynthesis</keyword>
<feature type="compositionally biased region" description="Low complexity" evidence="14">
    <location>
        <begin position="476"/>
        <end position="489"/>
    </location>
</feature>
<feature type="compositionally biased region" description="Low complexity" evidence="14">
    <location>
        <begin position="802"/>
        <end position="811"/>
    </location>
</feature>
<keyword evidence="16" id="KW-1185">Reference proteome</keyword>
<evidence type="ECO:0000256" key="2">
    <source>
        <dbReference type="ARBA" id="ARBA00004496"/>
    </source>
</evidence>
<comment type="catalytic activity">
    <reaction evidence="11">
        <text>[1,4-alpha-D-glucosyl](n)-L-tyrosyl-[glycogenin] + UDP-alpha-D-glucose = [1,4-alpha-D-glucosyl](n+1)-L-tyrosyl-[glycogenin] + UDP + H(+)</text>
        <dbReference type="Rhea" id="RHEA:56560"/>
        <dbReference type="Rhea" id="RHEA-COMP:14606"/>
        <dbReference type="Rhea" id="RHEA-COMP:14607"/>
        <dbReference type="ChEBI" id="CHEBI:15378"/>
        <dbReference type="ChEBI" id="CHEBI:58223"/>
        <dbReference type="ChEBI" id="CHEBI:58885"/>
        <dbReference type="ChEBI" id="CHEBI:140574"/>
        <dbReference type="EC" id="2.4.1.186"/>
    </reaction>
</comment>
<comment type="cofactor">
    <cofactor evidence="1">
        <name>Mn(2+)</name>
        <dbReference type="ChEBI" id="CHEBI:29035"/>
    </cofactor>
</comment>
<dbReference type="Gene3D" id="3.90.550.10">
    <property type="entry name" value="Spore Coat Polysaccharide Biosynthesis Protein SpsA, Chain A"/>
    <property type="match status" value="1"/>
</dbReference>
<dbReference type="InterPro" id="IPR029044">
    <property type="entry name" value="Nucleotide-diphossugar_trans"/>
</dbReference>
<dbReference type="InterPro" id="IPR002495">
    <property type="entry name" value="Glyco_trans_8"/>
</dbReference>
<feature type="compositionally biased region" description="Basic and acidic residues" evidence="14">
    <location>
        <begin position="518"/>
        <end position="533"/>
    </location>
</feature>
<dbReference type="GO" id="GO:0008466">
    <property type="term" value="F:glycogenin glucosyltransferase activity"/>
    <property type="evidence" value="ECO:0007669"/>
    <property type="project" value="UniProtKB-EC"/>
</dbReference>
<dbReference type="EMBL" id="KN880489">
    <property type="protein sequence ID" value="KIY69169.1"/>
    <property type="molecule type" value="Genomic_DNA"/>
</dbReference>
<feature type="compositionally biased region" description="Pro residues" evidence="14">
    <location>
        <begin position="591"/>
        <end position="607"/>
    </location>
</feature>
<evidence type="ECO:0000256" key="14">
    <source>
        <dbReference type="SAM" id="MobiDB-lite"/>
    </source>
</evidence>
<evidence type="ECO:0000256" key="4">
    <source>
        <dbReference type="ARBA" id="ARBA00022679"/>
    </source>
</evidence>
<evidence type="ECO:0000256" key="1">
    <source>
        <dbReference type="ARBA" id="ARBA00001936"/>
    </source>
</evidence>
<evidence type="ECO:0000256" key="3">
    <source>
        <dbReference type="ARBA" id="ARBA00022490"/>
    </source>
</evidence>
<dbReference type="SUPFAM" id="SSF53448">
    <property type="entry name" value="Nucleotide-diphospho-sugar transferases"/>
    <property type="match status" value="1"/>
</dbReference>
<evidence type="ECO:0000256" key="6">
    <source>
        <dbReference type="ARBA" id="ARBA00023056"/>
    </source>
</evidence>
<dbReference type="EC" id="2.4.1.186" evidence="10"/>
<evidence type="ECO:0000256" key="7">
    <source>
        <dbReference type="ARBA" id="ARBA00023180"/>
    </source>
</evidence>
<dbReference type="CDD" id="cd02537">
    <property type="entry name" value="GT8_Glycogenin"/>
    <property type="match status" value="1"/>
</dbReference>
<organism evidence="15 16">
    <name type="scientific">Cylindrobasidium torrendii FP15055 ss-10</name>
    <dbReference type="NCBI Taxonomy" id="1314674"/>
    <lineage>
        <taxon>Eukaryota</taxon>
        <taxon>Fungi</taxon>
        <taxon>Dikarya</taxon>
        <taxon>Basidiomycota</taxon>
        <taxon>Agaricomycotina</taxon>
        <taxon>Agaricomycetes</taxon>
        <taxon>Agaricomycetidae</taxon>
        <taxon>Agaricales</taxon>
        <taxon>Marasmiineae</taxon>
        <taxon>Physalacriaceae</taxon>
        <taxon>Cylindrobasidium</taxon>
    </lineage>
</organism>
<feature type="compositionally biased region" description="Polar residues" evidence="14">
    <location>
        <begin position="458"/>
        <end position="468"/>
    </location>
</feature>
<dbReference type="GO" id="GO:0046872">
    <property type="term" value="F:metal ion binding"/>
    <property type="evidence" value="ECO:0007669"/>
    <property type="project" value="UniProtKB-KW"/>
</dbReference>
<comment type="function">
    <text evidence="13">Self-glucosylating initiator of glycogen synthesis. It catalyzes the formation of a short alpha (1,4)-glucosyl chain covalently attached via a glucose 1-O-tyrosyl linkage to internal tyrosine residues and these chains act as primers for the elongation reaction catalyzed by glycogen synthase.</text>
</comment>
<feature type="compositionally biased region" description="Pro residues" evidence="14">
    <location>
        <begin position="678"/>
        <end position="694"/>
    </location>
</feature>
<proteinExistence type="inferred from homology"/>
<feature type="compositionally biased region" description="Acidic residues" evidence="14">
    <location>
        <begin position="762"/>
        <end position="775"/>
    </location>
</feature>
<evidence type="ECO:0000256" key="11">
    <source>
        <dbReference type="ARBA" id="ARBA00050886"/>
    </source>
</evidence>
<comment type="similarity">
    <text evidence="9">Belongs to the glycosyltransferase 8 family. Glycogenin subfamily.</text>
</comment>
<evidence type="ECO:0000313" key="16">
    <source>
        <dbReference type="Proteomes" id="UP000054007"/>
    </source>
</evidence>
<dbReference type="GO" id="GO:0005978">
    <property type="term" value="P:glycogen biosynthetic process"/>
    <property type="evidence" value="ECO:0007669"/>
    <property type="project" value="UniProtKB-KW"/>
</dbReference>
<keyword evidence="5" id="KW-0479">Metal-binding</keyword>
<keyword evidence="4 15" id="KW-0808">Transferase</keyword>
<accession>A0A0D7BGF5</accession>
<keyword evidence="7" id="KW-0325">Glycoprotein</keyword>
<feature type="compositionally biased region" description="Basic and acidic residues" evidence="14">
    <location>
        <begin position="608"/>
        <end position="618"/>
    </location>
</feature>
<feature type="region of interest" description="Disordered" evidence="14">
    <location>
        <begin position="411"/>
        <end position="707"/>
    </location>
</feature>
<name>A0A0D7BGF5_9AGAR</name>
<dbReference type="STRING" id="1314674.A0A0D7BGF5"/>
<dbReference type="OrthoDB" id="2014201at2759"/>
<gene>
    <name evidence="15" type="ORF">CYLTODRAFT_373225</name>
</gene>
<comment type="catalytic activity">
    <reaction evidence="12">
        <text>L-tyrosyl-[glycogenin] + UDP-alpha-D-glucose = alpha-D-glucosyl-L-tyrosyl-[glycogenin] + UDP + H(+)</text>
        <dbReference type="Rhea" id="RHEA:23360"/>
        <dbReference type="Rhea" id="RHEA-COMP:14604"/>
        <dbReference type="Rhea" id="RHEA-COMP:14605"/>
        <dbReference type="ChEBI" id="CHEBI:15378"/>
        <dbReference type="ChEBI" id="CHEBI:46858"/>
        <dbReference type="ChEBI" id="CHEBI:58223"/>
        <dbReference type="ChEBI" id="CHEBI:58885"/>
        <dbReference type="ChEBI" id="CHEBI:140573"/>
        <dbReference type="EC" id="2.4.1.186"/>
    </reaction>
</comment>
<comment type="subcellular location">
    <subcellularLocation>
        <location evidence="2">Cytoplasm</location>
    </subcellularLocation>
</comment>
<evidence type="ECO:0000256" key="13">
    <source>
        <dbReference type="ARBA" id="ARBA00057883"/>
    </source>
</evidence>
<sequence length="998" mass="110454">MACPYAFATLLTSDHYLPGALALAAALRDVHPIPAVAPEVDFQTICLVTPETLDVSTIKLLRKAYDVVVGVEVIVQEDDKGLKLLGRLDLRTVLTKLHVFRLTQYTKLIFLDADVLPIRPLSHLFTLPHEFAAVPDVGWPDIFNSGVMVLSPGEDKFSELQDLSKSKGSWDGGDQGLLNEWRGNDWHRLSFTYNTTPTAAYTYAPAYERFGNQIKAIHFIGPNKPWSHIAHRAPFSGQQSHSAETSQVYHFNALLDRWYAVYDRHYRARSIIPDNEFEVRKYLAAWDEETGTGAEFVAAPEQSIGHTVPMGLDVLRRLAIEGMGAVVGPNGQQSGEGEYRSLPLEGRIDLMRPRPPTPPPQIPGSIDTAHLTTDGAGNLQSPVEHNQAREIPSSVLGPVTSTLSLPVLSVTSTTGGSVVPRIDAPADGQQGSHGPRQYHQQQQPTQHAHSGSFHHPQQRIQSLQFEGQHQSKDLQQGRGHSQHDSQQQQKQHHVHQHQNNEPYYPHHEPQQPQPNRSQHQEPQHHQHQHEELYRPPSPPKLSWNPAIEPPPNTAPTPNAFPSDTYFPNIWDQAPSRHNDQPIQYHNHGPTEPTPEPSAFFEPPPVPEIPERLRREGHYRNVTGGEQPVSQAAANSPPKRPKIQPVFPWEGQKRRMPGRVFPSHDAPAPEDFLPERVPEPSPPPPAPSLPSPPPRSRQKHGLPQSLSYANAWDTVPSIQNYATRLTRPAPPPTILGSPFDQDHSWKRRGSGRSREDYEASSMDGDDEDNADDEDAEPVGKPVRWGADDSDDADTTPRSESRRSSVSSYSVNVKGKKKTYSVRGVQTTSPAMRSQGVQVGTTQAQTSPKQAPPKHLALPVNQVSAGADVSMMTAFPSPVSGVRSPREFVFPPQETPTNHREHYPSPPSTLDTTPTRKRPTGPSPSITRDSSMSNTSLSSAPSTSGPDSPADSFVNSPPPVVRKPAGRVFDPARDVEHFKRGSEEVLARFLKMTSWEESPQ</sequence>
<dbReference type="Pfam" id="PF01501">
    <property type="entry name" value="Glyco_transf_8"/>
    <property type="match status" value="1"/>
</dbReference>
<dbReference type="FunFam" id="3.90.550.10:FF:000092">
    <property type="entry name" value="Glycogenin 2"/>
    <property type="match status" value="1"/>
</dbReference>
<feature type="compositionally biased region" description="Pro residues" evidence="14">
    <location>
        <begin position="353"/>
        <end position="362"/>
    </location>
</feature>
<feature type="compositionally biased region" description="Low complexity" evidence="14">
    <location>
        <begin position="833"/>
        <end position="844"/>
    </location>
</feature>
<evidence type="ECO:0000256" key="9">
    <source>
        <dbReference type="ARBA" id="ARBA00038162"/>
    </source>
</evidence>
<feature type="region of interest" description="Disordered" evidence="14">
    <location>
        <begin position="722"/>
        <end position="853"/>
    </location>
</feature>
<keyword evidence="8" id="KW-0464">Manganese</keyword>
<reference evidence="15 16" key="1">
    <citation type="journal article" date="2015" name="Fungal Genet. Biol.">
        <title>Evolution of novel wood decay mechanisms in Agaricales revealed by the genome sequences of Fistulina hepatica and Cylindrobasidium torrendii.</title>
        <authorList>
            <person name="Floudas D."/>
            <person name="Held B.W."/>
            <person name="Riley R."/>
            <person name="Nagy L.G."/>
            <person name="Koehler G."/>
            <person name="Ransdell A.S."/>
            <person name="Younus H."/>
            <person name="Chow J."/>
            <person name="Chiniquy J."/>
            <person name="Lipzen A."/>
            <person name="Tritt A."/>
            <person name="Sun H."/>
            <person name="Haridas S."/>
            <person name="LaButti K."/>
            <person name="Ohm R.A."/>
            <person name="Kues U."/>
            <person name="Blanchette R.A."/>
            <person name="Grigoriev I.V."/>
            <person name="Minto R.E."/>
            <person name="Hibbett D.S."/>
        </authorList>
    </citation>
    <scope>NUCLEOTIDE SEQUENCE [LARGE SCALE GENOMIC DNA]</scope>
    <source>
        <strain evidence="15 16">FP15055 ss-10</strain>
    </source>
</reference>
<evidence type="ECO:0000256" key="8">
    <source>
        <dbReference type="ARBA" id="ARBA00023211"/>
    </source>
</evidence>
<evidence type="ECO:0000256" key="12">
    <source>
        <dbReference type="ARBA" id="ARBA00052293"/>
    </source>
</evidence>
<feature type="compositionally biased region" description="Low complexity" evidence="14">
    <location>
        <begin position="925"/>
        <end position="950"/>
    </location>
</feature>
<evidence type="ECO:0000313" key="15">
    <source>
        <dbReference type="EMBL" id="KIY69169.1"/>
    </source>
</evidence>